<dbReference type="InterPro" id="IPR045049">
    <property type="entry name" value="Pcy1-like"/>
</dbReference>
<keyword evidence="9" id="KW-0594">Phospholipid biosynthesis</keyword>
<comment type="similarity">
    <text evidence="2">Belongs to the RENT3 family.</text>
</comment>
<evidence type="ECO:0000256" key="2">
    <source>
        <dbReference type="ARBA" id="ARBA00005991"/>
    </source>
</evidence>
<keyword evidence="10" id="KW-1208">Phospholipid metabolism</keyword>
<dbReference type="PANTHER" id="PTHR10739">
    <property type="entry name" value="CYTIDYLYLTRANSFERASE"/>
    <property type="match status" value="1"/>
</dbReference>
<dbReference type="InterPro" id="IPR012677">
    <property type="entry name" value="Nucleotide-bd_a/b_plait_sf"/>
</dbReference>
<evidence type="ECO:0000256" key="6">
    <source>
        <dbReference type="ARBA" id="ARBA00022695"/>
    </source>
</evidence>
<dbReference type="GO" id="GO:0031210">
    <property type="term" value="F:phosphatidylcholine binding"/>
    <property type="evidence" value="ECO:0007669"/>
    <property type="project" value="TreeGrafter"/>
</dbReference>
<evidence type="ECO:0000256" key="4">
    <source>
        <dbReference type="ARBA" id="ARBA00022516"/>
    </source>
</evidence>
<evidence type="ECO:0000256" key="13">
    <source>
        <dbReference type="SAM" id="MobiDB-lite"/>
    </source>
</evidence>
<sequence>MFALSSAEYIGACFSLMSTSAENINANNVKTKPHAMQNVDQFNNHLTTVENVVTPAPFSDDPETVEMRRLIDCSEKMDFALASSGKASRPVRVYADGIYDLFHYGHARQLMQAKNAFPNVYLIVGVCGDKVTHVNKGKTVTDEDERYESVRHCRYVDEVYRNAPWFVTMEFLKEMKFMKFLQFVQIDFIAHDAIPYHAPGVSDDLYEPFRRAGMFVETKRTEGVSTSDVVARIVKDYDSYVRRNLARGYSAKELNVGYFAEKKYKLQNNIDSLKERSREFFTKWEDRSREFIFNFLNMFQQDGQLSPFGIIRGALGSRSSSPASNEILSDEEDYFPKTYNMTELTKKKSQGVGDGGGGSTVEFNKKVQILPLRVILRRLPPYITEEELLAILSPLPPHDSFRFDPPFYPKQWECARAYIQFKNIEDALQFRDTFNGYVFVDACGNESIGAVEAAPYRDNFSEVGKRNPLAGTIKQSEEYLKFVEKLTAPVKPPETVSFESQLAEIDRREKRKREPWLYHEKTPLAIYYDSVLKEKRKAKALKQKQKEEARWKRDAERQKRLQRIKREREEAAASSSRKTAEIQGKGAKQNKKVPKKQDAQVTTAKKMVEGQETKNGAKLRCSDPKIADTCQAKLDREHTKGGGLTSVKKCEWQGSTFCNKSKPWIRTTRMRSSKPSTVTKLANNKDKPKANDKKVLAAVGMFARVDFGYSTPAKQQMTNTASDDHGQK</sequence>
<evidence type="ECO:0000256" key="5">
    <source>
        <dbReference type="ARBA" id="ARBA00022679"/>
    </source>
</evidence>
<comment type="pathway">
    <text evidence="11">Phospholipid metabolism; phosphatidylcholine biosynthesis; phosphatidylcholine from phosphocholine: step 1/2.</text>
</comment>
<protein>
    <recommendedName>
        <fullName evidence="12">choline-phosphate cytidylyltransferase</fullName>
        <ecNumber evidence="12">2.7.7.15</ecNumber>
    </recommendedName>
</protein>
<dbReference type="InterPro" id="IPR005120">
    <property type="entry name" value="UPF3_dom"/>
</dbReference>
<gene>
    <name evidence="16" type="primary">F08C6.2</name>
    <name evidence="16" type="ORF">T4B_2736</name>
</gene>
<keyword evidence="8" id="KW-0866">Nonsense-mediated mRNA decay</keyword>
<dbReference type="InterPro" id="IPR014729">
    <property type="entry name" value="Rossmann-like_a/b/a_fold"/>
</dbReference>
<dbReference type="GO" id="GO:0004105">
    <property type="term" value="F:choline-phosphate cytidylyltransferase activity"/>
    <property type="evidence" value="ECO:0007669"/>
    <property type="project" value="UniProtKB-EC"/>
</dbReference>
<dbReference type="UniPathway" id="UPA00753">
    <property type="reaction ID" value="UER00739"/>
</dbReference>
<evidence type="ECO:0000256" key="1">
    <source>
        <dbReference type="ARBA" id="ARBA00005189"/>
    </source>
</evidence>
<feature type="region of interest" description="Disordered" evidence="13">
    <location>
        <begin position="543"/>
        <end position="605"/>
    </location>
</feature>
<keyword evidence="6 16" id="KW-0548">Nucleotidyltransferase</keyword>
<dbReference type="Pfam" id="PF01467">
    <property type="entry name" value="CTP_transf_like"/>
    <property type="match status" value="1"/>
</dbReference>
<dbReference type="InterPro" id="IPR041723">
    <property type="entry name" value="CCT"/>
</dbReference>
<dbReference type="EC" id="2.7.7.15" evidence="12"/>
<evidence type="ECO:0000256" key="8">
    <source>
        <dbReference type="ARBA" id="ARBA00023161"/>
    </source>
</evidence>
<evidence type="ECO:0000313" key="16">
    <source>
        <dbReference type="EMBL" id="KRZ25141.1"/>
    </source>
</evidence>
<dbReference type="Gene3D" id="3.40.50.620">
    <property type="entry name" value="HUPs"/>
    <property type="match status" value="1"/>
</dbReference>
<dbReference type="EMBL" id="JYDS01000107">
    <property type="protein sequence ID" value="KRZ25141.1"/>
    <property type="molecule type" value="Genomic_DNA"/>
</dbReference>
<dbReference type="AlphaFoldDB" id="A0A0V1ISE7"/>
<dbReference type="SUPFAM" id="SSF52374">
    <property type="entry name" value="Nucleotidylyl transferase"/>
    <property type="match status" value="1"/>
</dbReference>
<feature type="compositionally biased region" description="Basic and acidic residues" evidence="13">
    <location>
        <begin position="544"/>
        <end position="571"/>
    </location>
</feature>
<evidence type="ECO:0000256" key="10">
    <source>
        <dbReference type="ARBA" id="ARBA00023264"/>
    </source>
</evidence>
<dbReference type="NCBIfam" id="TIGR00125">
    <property type="entry name" value="cyt_tran_rel"/>
    <property type="match status" value="1"/>
</dbReference>
<name>A0A0V1ISE7_TRIPS</name>
<feature type="region of interest" description="Disordered" evidence="13">
    <location>
        <begin position="670"/>
        <end position="689"/>
    </location>
</feature>
<feature type="domain" description="Cytidyltransferase-like" evidence="14">
    <location>
        <begin position="94"/>
        <end position="231"/>
    </location>
</feature>
<evidence type="ECO:0000313" key="17">
    <source>
        <dbReference type="Proteomes" id="UP000054805"/>
    </source>
</evidence>
<dbReference type="Pfam" id="PF03467">
    <property type="entry name" value="Smg4_UPF3"/>
    <property type="match status" value="1"/>
</dbReference>
<comment type="pathway">
    <text evidence="1">Lipid metabolism.</text>
</comment>
<dbReference type="InterPro" id="IPR004821">
    <property type="entry name" value="Cyt_trans-like"/>
</dbReference>
<evidence type="ECO:0000259" key="15">
    <source>
        <dbReference type="Pfam" id="PF03467"/>
    </source>
</evidence>
<accession>A0A0V1ISE7</accession>
<evidence type="ECO:0000256" key="9">
    <source>
        <dbReference type="ARBA" id="ARBA00023209"/>
    </source>
</evidence>
<dbReference type="Proteomes" id="UP000054805">
    <property type="component" value="Unassembled WGS sequence"/>
</dbReference>
<keyword evidence="7" id="KW-0443">Lipid metabolism</keyword>
<keyword evidence="17" id="KW-1185">Reference proteome</keyword>
<dbReference type="SUPFAM" id="SSF54928">
    <property type="entry name" value="RNA-binding domain, RBD"/>
    <property type="match status" value="1"/>
</dbReference>
<evidence type="ECO:0000259" key="14">
    <source>
        <dbReference type="Pfam" id="PF01467"/>
    </source>
</evidence>
<evidence type="ECO:0000256" key="12">
    <source>
        <dbReference type="ARBA" id="ARBA00026101"/>
    </source>
</evidence>
<evidence type="ECO:0000256" key="7">
    <source>
        <dbReference type="ARBA" id="ARBA00023098"/>
    </source>
</evidence>
<proteinExistence type="inferred from homology"/>
<keyword evidence="4" id="KW-0444">Lipid biosynthesis</keyword>
<dbReference type="GO" id="GO:0003676">
    <property type="term" value="F:nucleic acid binding"/>
    <property type="evidence" value="ECO:0007669"/>
    <property type="project" value="InterPro"/>
</dbReference>
<evidence type="ECO:0000256" key="11">
    <source>
        <dbReference type="ARBA" id="ARBA00025706"/>
    </source>
</evidence>
<dbReference type="PANTHER" id="PTHR10739:SF13">
    <property type="entry name" value="CHOLINE-PHOSPHATE CYTIDYLYLTRANSFERASE"/>
    <property type="match status" value="1"/>
</dbReference>
<reference evidence="16 17" key="1">
    <citation type="submission" date="2015-01" db="EMBL/GenBank/DDBJ databases">
        <title>Evolution of Trichinella species and genotypes.</title>
        <authorList>
            <person name="Korhonen P.K."/>
            <person name="Edoardo P."/>
            <person name="Giuseppe L.R."/>
            <person name="Gasser R.B."/>
        </authorList>
    </citation>
    <scope>NUCLEOTIDE SEQUENCE [LARGE SCALE GENOMIC DNA]</scope>
    <source>
        <strain evidence="16">ISS588</strain>
    </source>
</reference>
<dbReference type="GO" id="GO:0000184">
    <property type="term" value="P:nuclear-transcribed mRNA catabolic process, nonsense-mediated decay"/>
    <property type="evidence" value="ECO:0007669"/>
    <property type="project" value="UniProtKB-KW"/>
</dbReference>
<evidence type="ECO:0000256" key="3">
    <source>
        <dbReference type="ARBA" id="ARBA00010101"/>
    </source>
</evidence>
<comment type="similarity">
    <text evidence="3">Belongs to the cytidylyltransferase family.</text>
</comment>
<organism evidence="16 17">
    <name type="scientific">Trichinella pseudospiralis</name>
    <name type="common">Parasitic roundworm</name>
    <dbReference type="NCBI Taxonomy" id="6337"/>
    <lineage>
        <taxon>Eukaryota</taxon>
        <taxon>Metazoa</taxon>
        <taxon>Ecdysozoa</taxon>
        <taxon>Nematoda</taxon>
        <taxon>Enoplea</taxon>
        <taxon>Dorylaimia</taxon>
        <taxon>Trichinellida</taxon>
        <taxon>Trichinellidae</taxon>
        <taxon>Trichinella</taxon>
    </lineage>
</organism>
<dbReference type="FunFam" id="3.40.50.620:FF:000016">
    <property type="entry name" value="Putative choline-phosphate cytidylyltransferase B"/>
    <property type="match status" value="1"/>
</dbReference>
<dbReference type="Gene3D" id="3.30.70.330">
    <property type="match status" value="1"/>
</dbReference>
<dbReference type="CDD" id="cd12455">
    <property type="entry name" value="RRM_like_Smg4_UPF3"/>
    <property type="match status" value="1"/>
</dbReference>
<dbReference type="InterPro" id="IPR035979">
    <property type="entry name" value="RBD_domain_sf"/>
</dbReference>
<keyword evidence="5 16" id="KW-0808">Transferase</keyword>
<feature type="domain" description="UPF3" evidence="15">
    <location>
        <begin position="372"/>
        <end position="524"/>
    </location>
</feature>
<dbReference type="CDD" id="cd02174">
    <property type="entry name" value="CCT"/>
    <property type="match status" value="1"/>
</dbReference>
<comment type="caution">
    <text evidence="16">The sequence shown here is derived from an EMBL/GenBank/DDBJ whole genome shotgun (WGS) entry which is preliminary data.</text>
</comment>